<proteinExistence type="predicted"/>
<accession>A0ABM4CSF6</accession>
<protein>
    <submittedName>
        <fullName evidence="2">Uncharacterized protein LOC136086453</fullName>
    </submittedName>
</protein>
<reference evidence="2" key="1">
    <citation type="submission" date="2025-08" db="UniProtKB">
        <authorList>
            <consortium name="RefSeq"/>
        </authorList>
    </citation>
    <scope>IDENTIFICATION</scope>
</reference>
<dbReference type="Proteomes" id="UP001652625">
    <property type="component" value="Chromosome 10"/>
</dbReference>
<keyword evidence="1" id="KW-1185">Reference proteome</keyword>
<sequence length="630" mass="71475">MKAIKVIFKENAEIVIASSSNFLDFCAAVRETFNLPTIEEVKWNSCKVNASRFAALLNEQNVEFTIQAPQLVDILNSQQVSFELNKADTAQSSPLCQFSSIVNDYVDFVVPSNKINWNFKKQCIAEECHVNVVQPPVSQLSISVAQYMAEECRVNVVHPPVRQISSSTSSSSSPNTPKTPRKVINYNCSVCYCKTSTYNFMLHHLKLHGNQAAVFCEICLSKFKSLSGFLKHSKCSINQINICTIENEVENDVVNQIGNTKINEDYLGALALHLQGKHRCAQNVLNIIFSNLKEMLSVLNVDIEALKATCDKLSTQYLREKYYKNNLQTPTAKVFGLNKQGCIIPFIEILSFLLQSQEINDFTAVNGDTNHMKIIIYWDDLGITNPLGKARKKQKMFVFYFQILNIPSLYRGRTSSIFPLIFTLTKWVKDKYFYSILFSDYISSISQPENGIVIKVRGVSKIITVKVVYFSGDFLSANAIGGFKEGLRNCRNCNSTRQQMKDFSNHEECSIRNAPEHMIRLTELNSGLSKADKSKWSKYYGIVSKSILSNIPGFDVTKQLLFDPMHDLLEGFIPLQLELFLLYAIQNNFFTLKEINDWLQGLNLENTSEISQTCTTTLLNGTVVKRKWLR</sequence>
<gene>
    <name evidence="2" type="primary">LOC136086453</name>
</gene>
<dbReference type="GeneID" id="136086453"/>
<organism evidence="1 2">
    <name type="scientific">Hydra vulgaris</name>
    <name type="common">Hydra</name>
    <name type="synonym">Hydra attenuata</name>
    <dbReference type="NCBI Taxonomy" id="6087"/>
    <lineage>
        <taxon>Eukaryota</taxon>
        <taxon>Metazoa</taxon>
        <taxon>Cnidaria</taxon>
        <taxon>Hydrozoa</taxon>
        <taxon>Hydroidolina</taxon>
        <taxon>Anthoathecata</taxon>
        <taxon>Aplanulata</taxon>
        <taxon>Hydridae</taxon>
        <taxon>Hydra</taxon>
    </lineage>
</organism>
<name>A0ABM4CSF6_HYDVU</name>
<dbReference type="RefSeq" id="XP_065664822.1">
    <property type="nucleotide sequence ID" value="XM_065808750.1"/>
</dbReference>
<evidence type="ECO:0000313" key="1">
    <source>
        <dbReference type="Proteomes" id="UP001652625"/>
    </source>
</evidence>
<evidence type="ECO:0000313" key="2">
    <source>
        <dbReference type="RefSeq" id="XP_065664822.1"/>
    </source>
</evidence>